<evidence type="ECO:0000259" key="5">
    <source>
        <dbReference type="PROSITE" id="PS50931"/>
    </source>
</evidence>
<dbReference type="PRINTS" id="PR00039">
    <property type="entry name" value="HTHLYSR"/>
</dbReference>
<dbReference type="Gene3D" id="3.40.190.10">
    <property type="entry name" value="Periplasmic binding protein-like II"/>
    <property type="match status" value="2"/>
</dbReference>
<proteinExistence type="inferred from homology"/>
<evidence type="ECO:0000313" key="6">
    <source>
        <dbReference type="EMBL" id="SHH95613.1"/>
    </source>
</evidence>
<evidence type="ECO:0000256" key="3">
    <source>
        <dbReference type="ARBA" id="ARBA00023125"/>
    </source>
</evidence>
<dbReference type="CDD" id="cd05466">
    <property type="entry name" value="PBP2_LTTR_substrate"/>
    <property type="match status" value="1"/>
</dbReference>
<dbReference type="EMBL" id="FQXE01000006">
    <property type="protein sequence ID" value="SHH95613.1"/>
    <property type="molecule type" value="Genomic_DNA"/>
</dbReference>
<evidence type="ECO:0000256" key="1">
    <source>
        <dbReference type="ARBA" id="ARBA00009437"/>
    </source>
</evidence>
<dbReference type="PANTHER" id="PTHR30126:SF77">
    <property type="entry name" value="TRANSCRIPTIONAL REGULATORY PROTEIN"/>
    <property type="match status" value="1"/>
</dbReference>
<dbReference type="SUPFAM" id="SSF53850">
    <property type="entry name" value="Periplasmic binding protein-like II"/>
    <property type="match status" value="1"/>
</dbReference>
<dbReference type="InterPro" id="IPR005119">
    <property type="entry name" value="LysR_subst-bd"/>
</dbReference>
<dbReference type="Gene3D" id="1.10.10.10">
    <property type="entry name" value="Winged helix-like DNA-binding domain superfamily/Winged helix DNA-binding domain"/>
    <property type="match status" value="1"/>
</dbReference>
<dbReference type="OrthoDB" id="196624at2"/>
<sequence>MINATLNQLRAFRAIVQTGSFRAAGGLLHLSQPSVSQRVRELESELGVVLFVRNGPKISLTAEGHALIGFAERMLDTSDEMAERFRSGDPLRGTLRIGLSENFALICLGELLRRVEQKYPAIKASMFIGDSGELSRKLQDRELDVAIVAQAAVPPYVSQEPVGYSQLGWFASPGLNAGPHALTPADIAQHHLVIAPQSSRMYTTVGNWFSAAGVTPARVSTCNNVMVTLQAVRSGVALGLLPIRVAEDDRLEGKVKLLKVAPRIPAHSISICHQASEAGEGLHAFIRMLKEVIADHRVFSAAAS</sequence>
<feature type="domain" description="HTH lysR-type" evidence="5">
    <location>
        <begin position="1"/>
        <end position="61"/>
    </location>
</feature>
<dbReference type="Pfam" id="PF00126">
    <property type="entry name" value="HTH_1"/>
    <property type="match status" value="1"/>
</dbReference>
<protein>
    <submittedName>
        <fullName evidence="6">DNA-binding transcriptional regulator, LysR family</fullName>
    </submittedName>
</protein>
<dbReference type="RefSeq" id="WP_084136011.1">
    <property type="nucleotide sequence ID" value="NZ_FQXE01000006.1"/>
</dbReference>
<dbReference type="Proteomes" id="UP000184226">
    <property type="component" value="Unassembled WGS sequence"/>
</dbReference>
<dbReference type="PANTHER" id="PTHR30126">
    <property type="entry name" value="HTH-TYPE TRANSCRIPTIONAL REGULATOR"/>
    <property type="match status" value="1"/>
</dbReference>
<comment type="similarity">
    <text evidence="1">Belongs to the LysR transcriptional regulatory family.</text>
</comment>
<reference evidence="6 7" key="1">
    <citation type="submission" date="2016-11" db="EMBL/GenBank/DDBJ databases">
        <authorList>
            <person name="Jaros S."/>
            <person name="Januszkiewicz K."/>
            <person name="Wedrychowicz H."/>
        </authorList>
    </citation>
    <scope>NUCLEOTIDE SEQUENCE [LARGE SCALE GENOMIC DNA]</scope>
    <source>
        <strain evidence="6 7">CGMCC 1.10190</strain>
    </source>
</reference>
<organism evidence="6 7">
    <name type="scientific">Pollutimonas bauzanensis</name>
    <dbReference type="NCBI Taxonomy" id="658167"/>
    <lineage>
        <taxon>Bacteria</taxon>
        <taxon>Pseudomonadati</taxon>
        <taxon>Pseudomonadota</taxon>
        <taxon>Betaproteobacteria</taxon>
        <taxon>Burkholderiales</taxon>
        <taxon>Alcaligenaceae</taxon>
        <taxon>Pollutimonas</taxon>
    </lineage>
</organism>
<dbReference type="GO" id="GO:0003700">
    <property type="term" value="F:DNA-binding transcription factor activity"/>
    <property type="evidence" value="ECO:0007669"/>
    <property type="project" value="InterPro"/>
</dbReference>
<dbReference type="Pfam" id="PF03466">
    <property type="entry name" value="LysR_substrate"/>
    <property type="match status" value="1"/>
</dbReference>
<evidence type="ECO:0000256" key="2">
    <source>
        <dbReference type="ARBA" id="ARBA00023015"/>
    </source>
</evidence>
<keyword evidence="7" id="KW-1185">Reference proteome</keyword>
<dbReference type="STRING" id="658167.SAMN04488135_106194"/>
<accession>A0A1M5X8S7</accession>
<evidence type="ECO:0000313" key="7">
    <source>
        <dbReference type="Proteomes" id="UP000184226"/>
    </source>
</evidence>
<evidence type="ECO:0000256" key="4">
    <source>
        <dbReference type="ARBA" id="ARBA00023163"/>
    </source>
</evidence>
<name>A0A1M5X8S7_9BURK</name>
<dbReference type="SUPFAM" id="SSF46785">
    <property type="entry name" value="Winged helix' DNA-binding domain"/>
    <property type="match status" value="1"/>
</dbReference>
<dbReference type="PROSITE" id="PS50931">
    <property type="entry name" value="HTH_LYSR"/>
    <property type="match status" value="1"/>
</dbReference>
<dbReference type="FunFam" id="1.10.10.10:FF:000001">
    <property type="entry name" value="LysR family transcriptional regulator"/>
    <property type="match status" value="1"/>
</dbReference>
<keyword evidence="2" id="KW-0805">Transcription regulation</keyword>
<keyword evidence="4" id="KW-0804">Transcription</keyword>
<dbReference type="InterPro" id="IPR000847">
    <property type="entry name" value="LysR_HTH_N"/>
</dbReference>
<dbReference type="GO" id="GO:0000976">
    <property type="term" value="F:transcription cis-regulatory region binding"/>
    <property type="evidence" value="ECO:0007669"/>
    <property type="project" value="TreeGrafter"/>
</dbReference>
<gene>
    <name evidence="6" type="ORF">SAMN04488135_106194</name>
</gene>
<keyword evidence="3 6" id="KW-0238">DNA-binding</keyword>
<dbReference type="AlphaFoldDB" id="A0A1M5X8S7"/>
<dbReference type="InterPro" id="IPR036390">
    <property type="entry name" value="WH_DNA-bd_sf"/>
</dbReference>
<dbReference type="InterPro" id="IPR036388">
    <property type="entry name" value="WH-like_DNA-bd_sf"/>
</dbReference>